<dbReference type="FunFam" id="2.60.40.60:FF:000002">
    <property type="entry name" value="Protocadherin alpha 2"/>
    <property type="match status" value="1"/>
</dbReference>
<accession>A0AAV7C333</accession>
<feature type="domain" description="Cadherin" evidence="11">
    <location>
        <begin position="25"/>
        <end position="95"/>
    </location>
</feature>
<keyword evidence="7" id="KW-1133">Transmembrane helix</keyword>
<evidence type="ECO:0000313" key="13">
    <source>
        <dbReference type="Proteomes" id="UP000824782"/>
    </source>
</evidence>
<keyword evidence="9" id="KW-0325">Glycoprotein</keyword>
<protein>
    <recommendedName>
        <fullName evidence="11">Cadherin domain-containing protein</fullName>
    </recommendedName>
</protein>
<dbReference type="Pfam" id="PF00028">
    <property type="entry name" value="Cadherin"/>
    <property type="match status" value="3"/>
</dbReference>
<evidence type="ECO:0000256" key="6">
    <source>
        <dbReference type="ARBA" id="ARBA00022889"/>
    </source>
</evidence>
<organism evidence="12 13">
    <name type="scientific">Engystomops pustulosus</name>
    <name type="common">Tungara frog</name>
    <name type="synonym">Physalaemus pustulosus</name>
    <dbReference type="NCBI Taxonomy" id="76066"/>
    <lineage>
        <taxon>Eukaryota</taxon>
        <taxon>Metazoa</taxon>
        <taxon>Chordata</taxon>
        <taxon>Craniata</taxon>
        <taxon>Vertebrata</taxon>
        <taxon>Euteleostomi</taxon>
        <taxon>Amphibia</taxon>
        <taxon>Batrachia</taxon>
        <taxon>Anura</taxon>
        <taxon>Neobatrachia</taxon>
        <taxon>Hyloidea</taxon>
        <taxon>Leptodactylidae</taxon>
        <taxon>Leiuperinae</taxon>
        <taxon>Engystomops</taxon>
    </lineage>
</organism>
<sequence length="401" mass="44122">MKMKSVVGNVAKDLGLNVKELVARTFQIVSHDTKEYLRANLENGDLIVSERIDRETLCGAKLSCFINLEAVIKNPLHFYTISIEIQDVNDNAPTFSKEYFEIVISESSVSGVHFPLGNAEDPDIGTNSIQSYSLSESDHFSLGERTMKNGIKYAEMILEKTLDREKQSSCKLILTASDGGKPPKTGTAIIRITVQDVNDNFPVFAKDTFQIRLPENPPIGSLVIQLNATDEDEGTNALISYSFSHNSKNANEIFSMDPTKGDIKIIRTLDYEALDSHEITVEAKDGGGLVTHCKVSIQVIDVNDNAPDITLTTSKGTIAEDSLPGTVIAIINVRDLDSGINGELVCQISDLKDFHLLPSSSNYYKLVTAVIMDRERNDIYNITVQCMHNGSPPLSTNKPFS</sequence>
<evidence type="ECO:0000256" key="8">
    <source>
        <dbReference type="ARBA" id="ARBA00023136"/>
    </source>
</evidence>
<dbReference type="PROSITE" id="PS50268">
    <property type="entry name" value="CADHERIN_2"/>
    <property type="match status" value="4"/>
</dbReference>
<evidence type="ECO:0000256" key="4">
    <source>
        <dbReference type="ARBA" id="ARBA00022737"/>
    </source>
</evidence>
<keyword evidence="13" id="KW-1185">Reference proteome</keyword>
<dbReference type="Pfam" id="PF08266">
    <property type="entry name" value="Cadherin_2"/>
    <property type="match status" value="1"/>
</dbReference>
<evidence type="ECO:0000256" key="3">
    <source>
        <dbReference type="ARBA" id="ARBA00022729"/>
    </source>
</evidence>
<evidence type="ECO:0000256" key="5">
    <source>
        <dbReference type="ARBA" id="ARBA00022837"/>
    </source>
</evidence>
<dbReference type="InterPro" id="IPR002126">
    <property type="entry name" value="Cadherin-like_dom"/>
</dbReference>
<dbReference type="GO" id="GO:0005886">
    <property type="term" value="C:plasma membrane"/>
    <property type="evidence" value="ECO:0007669"/>
    <property type="project" value="InterPro"/>
</dbReference>
<dbReference type="Gene3D" id="2.60.40.60">
    <property type="entry name" value="Cadherins"/>
    <property type="match status" value="4"/>
</dbReference>
<dbReference type="PRINTS" id="PR00205">
    <property type="entry name" value="CADHERIN"/>
</dbReference>
<dbReference type="SUPFAM" id="SSF49313">
    <property type="entry name" value="Cadherin-like"/>
    <property type="match status" value="4"/>
</dbReference>
<keyword evidence="8" id="KW-0472">Membrane</keyword>
<dbReference type="CDD" id="cd11304">
    <property type="entry name" value="Cadherin_repeat"/>
    <property type="match status" value="4"/>
</dbReference>
<evidence type="ECO:0000256" key="9">
    <source>
        <dbReference type="ARBA" id="ARBA00023180"/>
    </source>
</evidence>
<proteinExistence type="predicted"/>
<comment type="subcellular location">
    <subcellularLocation>
        <location evidence="1">Membrane</location>
        <topology evidence="1">Single-pass membrane protein</topology>
    </subcellularLocation>
</comment>
<keyword evidence="6" id="KW-0130">Cell adhesion</keyword>
<dbReference type="Proteomes" id="UP000824782">
    <property type="component" value="Unassembled WGS sequence"/>
</dbReference>
<name>A0AAV7C333_ENGPU</name>
<feature type="domain" description="Cadherin" evidence="11">
    <location>
        <begin position="310"/>
        <end position="396"/>
    </location>
</feature>
<dbReference type="PANTHER" id="PTHR24028">
    <property type="entry name" value="CADHERIN-87A"/>
    <property type="match status" value="1"/>
</dbReference>
<dbReference type="AlphaFoldDB" id="A0AAV7C333"/>
<evidence type="ECO:0000256" key="1">
    <source>
        <dbReference type="ARBA" id="ARBA00004167"/>
    </source>
</evidence>
<gene>
    <name evidence="12" type="ORF">GDO81_010845</name>
</gene>
<keyword evidence="3" id="KW-0732">Signal</keyword>
<evidence type="ECO:0000313" key="12">
    <source>
        <dbReference type="EMBL" id="KAG8579372.1"/>
    </source>
</evidence>
<comment type="caution">
    <text evidence="12">The sequence shown here is derived from an EMBL/GenBank/DDBJ whole genome shotgun (WGS) entry which is preliminary data.</text>
</comment>
<dbReference type="GO" id="GO:0005509">
    <property type="term" value="F:calcium ion binding"/>
    <property type="evidence" value="ECO:0007669"/>
    <property type="project" value="UniProtKB-UniRule"/>
</dbReference>
<keyword evidence="4" id="KW-0677">Repeat</keyword>
<dbReference type="InterPro" id="IPR013164">
    <property type="entry name" value="Cadherin_N"/>
</dbReference>
<evidence type="ECO:0000256" key="10">
    <source>
        <dbReference type="PROSITE-ProRule" id="PRU00043"/>
    </source>
</evidence>
<keyword evidence="2" id="KW-0812">Transmembrane</keyword>
<reference evidence="12" key="1">
    <citation type="thesis" date="2020" institute="ProQuest LLC" country="789 East Eisenhower Parkway, Ann Arbor, MI, USA">
        <title>Comparative Genomics and Chromosome Evolution.</title>
        <authorList>
            <person name="Mudd A.B."/>
        </authorList>
    </citation>
    <scope>NUCLEOTIDE SEQUENCE</scope>
    <source>
        <strain evidence="12">237g6f4</strain>
        <tissue evidence="12">Blood</tissue>
    </source>
</reference>
<dbReference type="GO" id="GO:0007156">
    <property type="term" value="P:homophilic cell adhesion via plasma membrane adhesion molecules"/>
    <property type="evidence" value="ECO:0007669"/>
    <property type="project" value="InterPro"/>
</dbReference>
<dbReference type="FunFam" id="2.60.40.60:FF:000018">
    <property type="entry name" value="Protocadherin gamma c3"/>
    <property type="match status" value="1"/>
</dbReference>
<dbReference type="EMBL" id="WNYA01000004">
    <property type="protein sequence ID" value="KAG8579372.1"/>
    <property type="molecule type" value="Genomic_DNA"/>
</dbReference>
<dbReference type="SMART" id="SM00112">
    <property type="entry name" value="CA"/>
    <property type="match status" value="4"/>
</dbReference>
<dbReference type="InterPro" id="IPR015919">
    <property type="entry name" value="Cadherin-like_sf"/>
</dbReference>
<feature type="domain" description="Cadherin" evidence="11">
    <location>
        <begin position="205"/>
        <end position="309"/>
    </location>
</feature>
<dbReference type="PROSITE" id="PS00232">
    <property type="entry name" value="CADHERIN_1"/>
    <property type="match status" value="2"/>
</dbReference>
<dbReference type="InterPro" id="IPR050174">
    <property type="entry name" value="Protocadherin/Cadherin-CA"/>
</dbReference>
<dbReference type="PANTHER" id="PTHR24028:SF332">
    <property type="entry name" value="PROTOCADHERIN GAMMA-B5"/>
    <property type="match status" value="1"/>
</dbReference>
<evidence type="ECO:0000256" key="2">
    <source>
        <dbReference type="ARBA" id="ARBA00022692"/>
    </source>
</evidence>
<dbReference type="InterPro" id="IPR020894">
    <property type="entry name" value="Cadherin_CS"/>
</dbReference>
<keyword evidence="5 10" id="KW-0106">Calcium</keyword>
<evidence type="ECO:0000256" key="7">
    <source>
        <dbReference type="ARBA" id="ARBA00022989"/>
    </source>
</evidence>
<evidence type="ECO:0000259" key="11">
    <source>
        <dbReference type="PROSITE" id="PS50268"/>
    </source>
</evidence>
<dbReference type="FunFam" id="2.60.40.60:FF:000006">
    <property type="entry name" value="Protocadherin alpha 2"/>
    <property type="match status" value="1"/>
</dbReference>
<feature type="domain" description="Cadherin" evidence="11">
    <location>
        <begin position="96"/>
        <end position="204"/>
    </location>
</feature>